<proteinExistence type="predicted"/>
<dbReference type="InterPro" id="IPR036566">
    <property type="entry name" value="PYNP-like_C_sf"/>
</dbReference>
<dbReference type="EMBL" id="JALBUT010000009">
    <property type="protein sequence ID" value="MDX8416112.1"/>
    <property type="molecule type" value="Genomic_DNA"/>
</dbReference>
<reference evidence="6 7" key="1">
    <citation type="submission" date="2022-03" db="EMBL/GenBank/DDBJ databases">
        <title>Novel taxa within the pig intestine.</title>
        <authorList>
            <person name="Wylensek D."/>
            <person name="Bishof K."/>
            <person name="Afrizal A."/>
            <person name="Clavel T."/>
        </authorList>
    </citation>
    <scope>NUCLEOTIDE SEQUENCE [LARGE SCALE GENOMIC DNA]</scope>
    <source>
        <strain evidence="6 7">CLA-KB-P66</strain>
    </source>
</reference>
<dbReference type="InterPro" id="IPR017459">
    <property type="entry name" value="Glycosyl_Trfase_fam3_N_dom"/>
</dbReference>
<dbReference type="InterPro" id="IPR036320">
    <property type="entry name" value="Glycosyl_Trfase_fam3_N_dom_sf"/>
</dbReference>
<organism evidence="6 7">
    <name type="scientific">Intestinicryptomonas porci</name>
    <dbReference type="NCBI Taxonomy" id="2926320"/>
    <lineage>
        <taxon>Bacteria</taxon>
        <taxon>Pseudomonadati</taxon>
        <taxon>Verrucomicrobiota</taxon>
        <taxon>Opitutia</taxon>
        <taxon>Opitutales</taxon>
        <taxon>Intestinicryptomonaceae</taxon>
        <taxon>Intestinicryptomonas</taxon>
    </lineage>
</organism>
<evidence type="ECO:0000313" key="7">
    <source>
        <dbReference type="Proteomes" id="UP001275932"/>
    </source>
</evidence>
<dbReference type="GO" id="GO:0009032">
    <property type="term" value="F:thymidine phosphorylase activity"/>
    <property type="evidence" value="ECO:0007669"/>
    <property type="project" value="UniProtKB-EC"/>
</dbReference>
<evidence type="ECO:0000256" key="1">
    <source>
        <dbReference type="ARBA" id="ARBA00011892"/>
    </source>
</evidence>
<dbReference type="SUPFAM" id="SSF47648">
    <property type="entry name" value="Nucleoside phosphorylase/phosphoribosyltransferase N-terminal domain"/>
    <property type="match status" value="1"/>
</dbReference>
<dbReference type="InterPro" id="IPR000053">
    <property type="entry name" value="Thymidine/pyrmidine_PPase"/>
</dbReference>
<keyword evidence="7" id="KW-1185">Reference proteome</keyword>
<feature type="domain" description="Pyrimidine nucleoside phosphorylase C-terminal" evidence="5">
    <location>
        <begin position="359"/>
        <end position="430"/>
    </location>
</feature>
<dbReference type="InterPro" id="IPR013102">
    <property type="entry name" value="PYNP_C"/>
</dbReference>
<dbReference type="SUPFAM" id="SSF54680">
    <property type="entry name" value="Pyrimidine nucleoside phosphorylase C-terminal domain"/>
    <property type="match status" value="1"/>
</dbReference>
<gene>
    <name evidence="6" type="ORF">MOX91_07990</name>
</gene>
<dbReference type="PANTHER" id="PTHR10515:SF0">
    <property type="entry name" value="THYMIDINE PHOSPHORYLASE"/>
    <property type="match status" value="1"/>
</dbReference>
<keyword evidence="2 6" id="KW-0328">Glycosyltransferase</keyword>
<name>A0ABU4WKV7_9BACT</name>
<evidence type="ECO:0000256" key="4">
    <source>
        <dbReference type="ARBA" id="ARBA00048550"/>
    </source>
</evidence>
<dbReference type="Gene3D" id="1.20.970.10">
    <property type="entry name" value="Transferase, Pyrimidine Nucleoside Phosphorylase, Chain C"/>
    <property type="match status" value="1"/>
</dbReference>
<dbReference type="Proteomes" id="UP001275932">
    <property type="component" value="Unassembled WGS sequence"/>
</dbReference>
<dbReference type="RefSeq" id="WP_370397565.1">
    <property type="nucleotide sequence ID" value="NZ_JALBUT010000009.1"/>
</dbReference>
<dbReference type="Gene3D" id="3.40.1030.10">
    <property type="entry name" value="Nucleoside phosphorylase/phosphoribosyltransferase catalytic domain"/>
    <property type="match status" value="1"/>
</dbReference>
<protein>
    <recommendedName>
        <fullName evidence="1">thymidine phosphorylase</fullName>
        <ecNumber evidence="1">2.4.2.4</ecNumber>
    </recommendedName>
</protein>
<comment type="caution">
    <text evidence="6">The sequence shown here is derived from an EMBL/GenBank/DDBJ whole genome shotgun (WGS) entry which is preliminary data.</text>
</comment>
<comment type="catalytic activity">
    <reaction evidence="4">
        <text>thymidine + phosphate = 2-deoxy-alpha-D-ribose 1-phosphate + thymine</text>
        <dbReference type="Rhea" id="RHEA:16037"/>
        <dbReference type="ChEBI" id="CHEBI:17748"/>
        <dbReference type="ChEBI" id="CHEBI:17821"/>
        <dbReference type="ChEBI" id="CHEBI:43474"/>
        <dbReference type="ChEBI" id="CHEBI:57259"/>
        <dbReference type="EC" id="2.4.2.4"/>
    </reaction>
</comment>
<dbReference type="EC" id="2.4.2.4" evidence="1"/>
<dbReference type="PIRSF" id="PIRSF000478">
    <property type="entry name" value="TP_PyNP"/>
    <property type="match status" value="1"/>
</dbReference>
<keyword evidence="3 6" id="KW-0808">Transferase</keyword>
<dbReference type="Pfam" id="PF00591">
    <property type="entry name" value="Glycos_transf_3"/>
    <property type="match status" value="1"/>
</dbReference>
<evidence type="ECO:0000313" key="6">
    <source>
        <dbReference type="EMBL" id="MDX8416112.1"/>
    </source>
</evidence>
<dbReference type="NCBIfam" id="NF004490">
    <property type="entry name" value="PRK05820.1"/>
    <property type="match status" value="1"/>
</dbReference>
<dbReference type="Pfam" id="PF07831">
    <property type="entry name" value="PYNP_C"/>
    <property type="match status" value="1"/>
</dbReference>
<dbReference type="Gene3D" id="3.90.1170.30">
    <property type="entry name" value="Pyrimidine nucleoside phosphorylase-like, C-terminal domain"/>
    <property type="match status" value="1"/>
</dbReference>
<dbReference type="InterPro" id="IPR035902">
    <property type="entry name" value="Nuc_phospho_transferase"/>
</dbReference>
<dbReference type="Pfam" id="PF02885">
    <property type="entry name" value="Glycos_trans_3N"/>
    <property type="match status" value="1"/>
</dbReference>
<sequence length="445" mass="48989">MAIKKIPIIKTAIKPSYAYLIEKKRDGNEFTEEEVRFLVDSILNKEIPEFQMAALIMAIYFKDMSAIETAMFSEEMMLSGEVLDLSSITRPKVAKYSTGGVGDKTTIILNAIAAACGVVMPSMVGQDEDFVISVHDKLSSIPGFKSNLSIDAFSKQLEKVGCAICRPDPKISPADDILFKMRQNTATIPSLPLITTSVLSKKFAEGADGLVVDVKWGNGSFLRDLEQAKQLARTITRVARQMKRKCVALVTDINQPLGDCVGEGFEILEAIKFLKGEGTEDMKDLVMRLGMEIVRQAGVAGSTLASKQAVERVIEDGSAYQKFLDMVKAQGGDAPWLTDASKYPMPKHTRKLPAPKRGYVHNINAGMIARGVQLLSNGKNGKHDPYVGITEIKKIGTQVKQGEPLLLIHYNDESSLDSAFDYLRNAYRLAPRRPNPPQLFVERVA</sequence>
<evidence type="ECO:0000256" key="2">
    <source>
        <dbReference type="ARBA" id="ARBA00022676"/>
    </source>
</evidence>
<accession>A0ABU4WKV7</accession>
<evidence type="ECO:0000256" key="3">
    <source>
        <dbReference type="ARBA" id="ARBA00022679"/>
    </source>
</evidence>
<dbReference type="PANTHER" id="PTHR10515">
    <property type="entry name" value="THYMIDINE PHOSPHORYLASE"/>
    <property type="match status" value="1"/>
</dbReference>
<evidence type="ECO:0000259" key="5">
    <source>
        <dbReference type="SMART" id="SM00941"/>
    </source>
</evidence>
<dbReference type="SUPFAM" id="SSF52418">
    <property type="entry name" value="Nucleoside phosphorylase/phosphoribosyltransferase catalytic domain"/>
    <property type="match status" value="1"/>
</dbReference>
<dbReference type="InterPro" id="IPR000312">
    <property type="entry name" value="Glycosyl_Trfase_fam3"/>
</dbReference>
<dbReference type="SMART" id="SM00941">
    <property type="entry name" value="PYNP_C"/>
    <property type="match status" value="1"/>
</dbReference>